<dbReference type="InterPro" id="IPR036388">
    <property type="entry name" value="WH-like_DNA-bd_sf"/>
</dbReference>
<dbReference type="Proteomes" id="UP000616779">
    <property type="component" value="Unassembled WGS sequence"/>
</dbReference>
<dbReference type="InterPro" id="IPR011006">
    <property type="entry name" value="CheY-like_superfamily"/>
</dbReference>
<proteinExistence type="predicted"/>
<evidence type="ECO:0000259" key="8">
    <source>
        <dbReference type="PROSITE" id="PS50110"/>
    </source>
</evidence>
<dbReference type="Gene3D" id="3.40.50.2300">
    <property type="match status" value="1"/>
</dbReference>
<dbReference type="Pfam" id="PF00196">
    <property type="entry name" value="GerE"/>
    <property type="match status" value="1"/>
</dbReference>
<dbReference type="RefSeq" id="WP_171644192.1">
    <property type="nucleotide sequence ID" value="NZ_WHOA01000104.1"/>
</dbReference>
<dbReference type="SMART" id="SM00448">
    <property type="entry name" value="REC"/>
    <property type="match status" value="1"/>
</dbReference>
<name>A0ABX1XYM0_9BACL</name>
<keyword evidence="5" id="KW-0804">Transcription</keyword>
<evidence type="ECO:0000256" key="5">
    <source>
        <dbReference type="ARBA" id="ARBA00023163"/>
    </source>
</evidence>
<dbReference type="InterPro" id="IPR001789">
    <property type="entry name" value="Sig_transdc_resp-reg_receiver"/>
</dbReference>
<dbReference type="Gene3D" id="1.10.10.10">
    <property type="entry name" value="Winged helix-like DNA-binding domain superfamily/Winged helix DNA-binding domain"/>
    <property type="match status" value="1"/>
</dbReference>
<evidence type="ECO:0000313" key="10">
    <source>
        <dbReference type="Proteomes" id="UP000616779"/>
    </source>
</evidence>
<dbReference type="InterPro" id="IPR000792">
    <property type="entry name" value="Tscrpt_reg_LuxR_C"/>
</dbReference>
<gene>
    <name evidence="9" type="ORF">GC098_15990</name>
</gene>
<dbReference type="CDD" id="cd06170">
    <property type="entry name" value="LuxR_C_like"/>
    <property type="match status" value="1"/>
</dbReference>
<accession>A0ABX1XYM0</accession>
<feature type="domain" description="HTH luxR-type" evidence="7">
    <location>
        <begin position="129"/>
        <end position="194"/>
    </location>
</feature>
<dbReference type="SMART" id="SM00421">
    <property type="entry name" value="HTH_LUXR"/>
    <property type="match status" value="1"/>
</dbReference>
<sequence length="197" mass="22367">MKVVIIDDEKAIHLIMKHLLAKIAEVEIVGSFQETTTAFTFLMNNQADLVFMDIGMPRESGLDFAKRLRVNGWQMKLVFVTSHKEYALPAFDVYAYDYIVKPLSQERLRETVQRALSERAPEIDLEKTSPPLVDPLTKRETDIVLAIAEGLSNKEIADRFGLTEGTVKGHVNRSYGKLGITRRVQAVVRLRELKILP</sequence>
<evidence type="ECO:0000256" key="4">
    <source>
        <dbReference type="ARBA" id="ARBA00023125"/>
    </source>
</evidence>
<dbReference type="PROSITE" id="PS50110">
    <property type="entry name" value="RESPONSE_REGULATORY"/>
    <property type="match status" value="1"/>
</dbReference>
<evidence type="ECO:0000256" key="6">
    <source>
        <dbReference type="PROSITE-ProRule" id="PRU00169"/>
    </source>
</evidence>
<dbReference type="PANTHER" id="PTHR43214:SF44">
    <property type="entry name" value="TWO-COMPONENT RESPONSE REGULATOR"/>
    <property type="match status" value="1"/>
</dbReference>
<evidence type="ECO:0000256" key="1">
    <source>
        <dbReference type="ARBA" id="ARBA00022553"/>
    </source>
</evidence>
<keyword evidence="1 6" id="KW-0597">Phosphoprotein</keyword>
<feature type="modified residue" description="4-aspartylphosphate" evidence="6">
    <location>
        <position position="53"/>
    </location>
</feature>
<dbReference type="SUPFAM" id="SSF46894">
    <property type="entry name" value="C-terminal effector domain of the bipartite response regulators"/>
    <property type="match status" value="1"/>
</dbReference>
<evidence type="ECO:0000256" key="2">
    <source>
        <dbReference type="ARBA" id="ARBA00023012"/>
    </source>
</evidence>
<keyword evidence="2" id="KW-0902">Two-component regulatory system</keyword>
<comment type="caution">
    <text evidence="9">The sequence shown here is derived from an EMBL/GenBank/DDBJ whole genome shotgun (WGS) entry which is preliminary data.</text>
</comment>
<reference evidence="9 10" key="1">
    <citation type="submission" date="2019-10" db="EMBL/GenBank/DDBJ databases">
        <title>Description of Paenibacillus terrestris sp. nov.</title>
        <authorList>
            <person name="Carlier A."/>
            <person name="Qi S."/>
        </authorList>
    </citation>
    <scope>NUCLEOTIDE SEQUENCE [LARGE SCALE GENOMIC DNA]</scope>
    <source>
        <strain evidence="9 10">LMG 31458</strain>
    </source>
</reference>
<dbReference type="PROSITE" id="PS00622">
    <property type="entry name" value="HTH_LUXR_1"/>
    <property type="match status" value="1"/>
</dbReference>
<dbReference type="Pfam" id="PF00072">
    <property type="entry name" value="Response_reg"/>
    <property type="match status" value="1"/>
</dbReference>
<evidence type="ECO:0000313" key="9">
    <source>
        <dbReference type="EMBL" id="NOU72905.1"/>
    </source>
</evidence>
<evidence type="ECO:0000259" key="7">
    <source>
        <dbReference type="PROSITE" id="PS50043"/>
    </source>
</evidence>
<dbReference type="EMBL" id="WHOA01000104">
    <property type="protein sequence ID" value="NOU72905.1"/>
    <property type="molecule type" value="Genomic_DNA"/>
</dbReference>
<dbReference type="PANTHER" id="PTHR43214">
    <property type="entry name" value="TWO-COMPONENT RESPONSE REGULATOR"/>
    <property type="match status" value="1"/>
</dbReference>
<keyword evidence="3" id="KW-0805">Transcription regulation</keyword>
<dbReference type="InterPro" id="IPR039420">
    <property type="entry name" value="WalR-like"/>
</dbReference>
<keyword evidence="10" id="KW-1185">Reference proteome</keyword>
<dbReference type="PROSITE" id="PS50043">
    <property type="entry name" value="HTH_LUXR_2"/>
    <property type="match status" value="1"/>
</dbReference>
<dbReference type="SUPFAM" id="SSF52172">
    <property type="entry name" value="CheY-like"/>
    <property type="match status" value="1"/>
</dbReference>
<keyword evidence="4" id="KW-0238">DNA-binding</keyword>
<evidence type="ECO:0000256" key="3">
    <source>
        <dbReference type="ARBA" id="ARBA00023015"/>
    </source>
</evidence>
<dbReference type="PRINTS" id="PR00038">
    <property type="entry name" value="HTHLUXR"/>
</dbReference>
<organism evidence="9 10">
    <name type="scientific">Paenibacillus phytorum</name>
    <dbReference type="NCBI Taxonomy" id="2654977"/>
    <lineage>
        <taxon>Bacteria</taxon>
        <taxon>Bacillati</taxon>
        <taxon>Bacillota</taxon>
        <taxon>Bacilli</taxon>
        <taxon>Bacillales</taxon>
        <taxon>Paenibacillaceae</taxon>
        <taxon>Paenibacillus</taxon>
    </lineage>
</organism>
<protein>
    <submittedName>
        <fullName evidence="9">Response regulator</fullName>
    </submittedName>
</protein>
<feature type="domain" description="Response regulatory" evidence="8">
    <location>
        <begin position="2"/>
        <end position="116"/>
    </location>
</feature>
<dbReference type="InterPro" id="IPR016032">
    <property type="entry name" value="Sig_transdc_resp-reg_C-effctor"/>
</dbReference>